<keyword evidence="3" id="KW-1185">Reference proteome</keyword>
<dbReference type="InterPro" id="IPR016181">
    <property type="entry name" value="Acyl_CoA_acyltransferase"/>
</dbReference>
<name>A0ABU1IBG2_9BURK</name>
<dbReference type="SUPFAM" id="SSF55729">
    <property type="entry name" value="Acyl-CoA N-acyltransferases (Nat)"/>
    <property type="match status" value="1"/>
</dbReference>
<reference evidence="2 3" key="1">
    <citation type="submission" date="2023-08" db="EMBL/GenBank/DDBJ databases">
        <title>Functional and genomic diversity of the sorghum phyllosphere microbiome.</title>
        <authorList>
            <person name="Shade A."/>
        </authorList>
    </citation>
    <scope>NUCLEOTIDE SEQUENCE [LARGE SCALE GENOMIC DNA]</scope>
    <source>
        <strain evidence="2 3">SORGH_AS_0335</strain>
    </source>
</reference>
<dbReference type="Proteomes" id="UP001267710">
    <property type="component" value="Unassembled WGS sequence"/>
</dbReference>
<organism evidence="2 3">
    <name type="scientific">Paracidovorax wautersii</name>
    <dbReference type="NCBI Taxonomy" id="1177982"/>
    <lineage>
        <taxon>Bacteria</taxon>
        <taxon>Pseudomonadati</taxon>
        <taxon>Pseudomonadota</taxon>
        <taxon>Betaproteobacteria</taxon>
        <taxon>Burkholderiales</taxon>
        <taxon>Comamonadaceae</taxon>
        <taxon>Paracidovorax</taxon>
    </lineage>
</organism>
<protein>
    <submittedName>
        <fullName evidence="2">L-amino acid N-acyltransferase YncA</fullName>
    </submittedName>
</protein>
<evidence type="ECO:0000313" key="3">
    <source>
        <dbReference type="Proteomes" id="UP001267710"/>
    </source>
</evidence>
<dbReference type="CDD" id="cd04301">
    <property type="entry name" value="NAT_SF"/>
    <property type="match status" value="1"/>
</dbReference>
<accession>A0ABU1IBG2</accession>
<comment type="caution">
    <text evidence="2">The sequence shown here is derived from an EMBL/GenBank/DDBJ whole genome shotgun (WGS) entry which is preliminary data.</text>
</comment>
<evidence type="ECO:0000259" key="1">
    <source>
        <dbReference type="PROSITE" id="PS51186"/>
    </source>
</evidence>
<evidence type="ECO:0000313" key="2">
    <source>
        <dbReference type="EMBL" id="MDR6214548.1"/>
    </source>
</evidence>
<dbReference type="PROSITE" id="PS51186">
    <property type="entry name" value="GNAT"/>
    <property type="match status" value="1"/>
</dbReference>
<proteinExistence type="predicted"/>
<dbReference type="Gene3D" id="3.40.630.30">
    <property type="match status" value="1"/>
</dbReference>
<dbReference type="EMBL" id="JAVIZX010000001">
    <property type="protein sequence ID" value="MDR6214548.1"/>
    <property type="molecule type" value="Genomic_DNA"/>
</dbReference>
<feature type="domain" description="N-acetyltransferase" evidence="1">
    <location>
        <begin position="21"/>
        <end position="184"/>
    </location>
</feature>
<dbReference type="PANTHER" id="PTHR43072">
    <property type="entry name" value="N-ACETYLTRANSFERASE"/>
    <property type="match status" value="1"/>
</dbReference>
<dbReference type="Pfam" id="PF00583">
    <property type="entry name" value="Acetyltransf_1"/>
    <property type="match status" value="1"/>
</dbReference>
<dbReference type="InterPro" id="IPR000182">
    <property type="entry name" value="GNAT_dom"/>
</dbReference>
<dbReference type="PANTHER" id="PTHR43072:SF8">
    <property type="entry name" value="ACYLTRANSFERASE FABY-RELATED"/>
    <property type="match status" value="1"/>
</dbReference>
<gene>
    <name evidence="2" type="ORF">QE399_002237</name>
</gene>
<sequence>MATRPATRCKVRDYIHFLQMPTIRPSRDEDIPALTAIYAHHVLNGTGTFEIDPPSEADMAGRRADVLGRKLPYIVAEKDGEILGFAYCNWFKPRPAYRFSAEDSIYVADAARGLGVGRKLLAALSEAAEQAGVRKLLAVIGDSANAGSIGVHRSAGFTEIGVMRSVGWKFGAWRDIVLMEKTLGAGDTTAPE</sequence>